<dbReference type="RefSeq" id="WP_189377770.1">
    <property type="nucleotide sequence ID" value="NZ_BNAH01000005.1"/>
</dbReference>
<feature type="domain" description="PilZ" evidence="1">
    <location>
        <begin position="158"/>
        <end position="261"/>
    </location>
</feature>
<proteinExistence type="predicted"/>
<comment type="caution">
    <text evidence="2">The sequence shown here is derived from an EMBL/GenBank/DDBJ whole genome shotgun (WGS) entry which is preliminary data.</text>
</comment>
<keyword evidence="3" id="KW-1185">Reference proteome</keyword>
<organism evidence="2 3">
    <name type="scientific">Thalassotalea profundi</name>
    <dbReference type="NCBI Taxonomy" id="2036687"/>
    <lineage>
        <taxon>Bacteria</taxon>
        <taxon>Pseudomonadati</taxon>
        <taxon>Pseudomonadota</taxon>
        <taxon>Gammaproteobacteria</taxon>
        <taxon>Alteromonadales</taxon>
        <taxon>Colwelliaceae</taxon>
        <taxon>Thalassotalea</taxon>
    </lineage>
</organism>
<name>A0ABQ3IR86_9GAMM</name>
<sequence length="826" mass="95087">MTKDFSKFQHIIDDFKGQVSSSDFEARFAEATKALNQTERFLLKMEIKRLATPCTRLIDLRGHVNGVCRPYEEEGRVHYIDDIAIKLFEANVAMYGGYTFGVYEALMNTENNFRVMYQNEKANPQQASAAPSSLNNSKVFEKTQYPAKLYQYGPYFDRKEERMNFAIPIHINIKGDKSAEAVSSDLSVDGCKFRFNKAQELHLNQIINIRFTGLEEEFQFKNEDHYEYEIRNIQQVEKHQFVGVRRVYKTDESRDGLRKFLIGYIQGNKRRYKVNLDNTIAALQSRSFEHFTVPKSNELPIFLHEENGEILPKYALTCHNNQSIYQYWQDERGTSTLHCLVTPERVARIKRAQKSGQALYVYSFIHQSQGKSYFYTADNIQLNEDKDFMANFLGFASHKSDFTITQLTGLDVNPSFSHSPLTLSNILATKDQYLNLLPPEDIQKNIEKLTYLVVANEISDLATLKQYKKLSPENINTAKLKNYGHKRLKQGLVVDDVGINYKNQRTEPRFCYKTPVIVESGGVKWLGKSEDFSASGLKLHLDKPSVLNNGEIVNMSFPNLQKITSAFDLKGLPYEVIRINKKKNILNLRVYVAKHKHIGRSFFKALIEKNKEKLTRDEYAMMSPELGKALRNIYSRSLVTPSLVIQTSGSRYKIEVITCNSEHEKLIDYCAQLSDRSRLYNLYPLLNNLQATTLMHSTLKKIKPGDFPIVDVLYIAIKTDKDFVDQAVTTKLDSELKTHAMKKQFIHSALKEGSFLCVQVKLSRTDRPDMEYLNPELSYISGYAIHRGKQLEQEIWSVAGVVQLLDITQEAMIRYQLLPVEKPVEA</sequence>
<evidence type="ECO:0000259" key="1">
    <source>
        <dbReference type="Pfam" id="PF07238"/>
    </source>
</evidence>
<feature type="domain" description="PilZ" evidence="1">
    <location>
        <begin position="503"/>
        <end position="585"/>
    </location>
</feature>
<dbReference type="EMBL" id="BNAH01000005">
    <property type="protein sequence ID" value="GHE87595.1"/>
    <property type="molecule type" value="Genomic_DNA"/>
</dbReference>
<gene>
    <name evidence="2" type="ORF">GCM10011501_16370</name>
</gene>
<dbReference type="Gene3D" id="2.40.10.220">
    <property type="entry name" value="predicted glycosyltransferase like domains"/>
    <property type="match status" value="2"/>
</dbReference>
<accession>A0ABQ3IR86</accession>
<evidence type="ECO:0000313" key="3">
    <source>
        <dbReference type="Proteomes" id="UP000626370"/>
    </source>
</evidence>
<evidence type="ECO:0000313" key="2">
    <source>
        <dbReference type="EMBL" id="GHE87595.1"/>
    </source>
</evidence>
<dbReference type="Pfam" id="PF07238">
    <property type="entry name" value="PilZ"/>
    <property type="match status" value="2"/>
</dbReference>
<reference evidence="3" key="1">
    <citation type="journal article" date="2019" name="Int. J. Syst. Evol. Microbiol.">
        <title>The Global Catalogue of Microorganisms (GCM) 10K type strain sequencing project: providing services to taxonomists for standard genome sequencing and annotation.</title>
        <authorList>
            <consortium name="The Broad Institute Genomics Platform"/>
            <consortium name="The Broad Institute Genome Sequencing Center for Infectious Disease"/>
            <person name="Wu L."/>
            <person name="Ma J."/>
        </authorList>
    </citation>
    <scope>NUCLEOTIDE SEQUENCE [LARGE SCALE GENOMIC DNA]</scope>
    <source>
        <strain evidence="3">CGMCC 1.15922</strain>
    </source>
</reference>
<dbReference type="SUPFAM" id="SSF141371">
    <property type="entry name" value="PilZ domain-like"/>
    <property type="match status" value="1"/>
</dbReference>
<dbReference type="Proteomes" id="UP000626370">
    <property type="component" value="Unassembled WGS sequence"/>
</dbReference>
<protein>
    <submittedName>
        <fullName evidence="2">Pilus assembly protein PilZ</fullName>
    </submittedName>
</protein>
<dbReference type="InterPro" id="IPR009875">
    <property type="entry name" value="PilZ_domain"/>
</dbReference>